<dbReference type="Gene3D" id="3.40.50.720">
    <property type="entry name" value="NAD(P)-binding Rossmann-like Domain"/>
    <property type="match status" value="1"/>
</dbReference>
<organism evidence="10 11">
    <name type="scientific">Candidatus Photodesmus blepharonis</name>
    <dbReference type="NCBI Taxonomy" id="1179155"/>
    <lineage>
        <taxon>Bacteria</taxon>
        <taxon>Pseudomonadati</taxon>
        <taxon>Pseudomonadota</taxon>
        <taxon>Gammaproteobacteria</taxon>
        <taxon>Vibrionales</taxon>
        <taxon>Vibrionaceae</taxon>
        <taxon>Candidatus Photodesmus</taxon>
    </lineage>
</organism>
<dbReference type="AlphaFoldDB" id="A0A084CM83"/>
<dbReference type="EC" id="1.5.1.2" evidence="4 5"/>
<evidence type="ECO:0000256" key="4">
    <source>
        <dbReference type="HAMAP-Rule" id="MF_01925"/>
    </source>
</evidence>
<keyword evidence="4 7" id="KW-0028">Amino-acid biosynthesis</keyword>
<evidence type="ECO:0000313" key="10">
    <source>
        <dbReference type="EMBL" id="KEY90912.1"/>
    </source>
</evidence>
<evidence type="ECO:0000256" key="7">
    <source>
        <dbReference type="RuleBase" id="RU003903"/>
    </source>
</evidence>
<evidence type="ECO:0000313" key="11">
    <source>
        <dbReference type="Proteomes" id="UP000053784"/>
    </source>
</evidence>
<comment type="pathway">
    <text evidence="4 7">Amino-acid biosynthesis; L-proline biosynthesis; L-proline from L-glutamate 5-semialdehyde: step 1/1.</text>
</comment>
<dbReference type="SUPFAM" id="SSF51735">
    <property type="entry name" value="NAD(P)-binding Rossmann-fold domains"/>
    <property type="match status" value="1"/>
</dbReference>
<dbReference type="InterPro" id="IPR028939">
    <property type="entry name" value="P5C_Rdtase_cat_N"/>
</dbReference>
<evidence type="ECO:0000259" key="9">
    <source>
        <dbReference type="Pfam" id="PF14748"/>
    </source>
</evidence>
<comment type="subcellular location">
    <subcellularLocation>
        <location evidence="4">Cytoplasm</location>
    </subcellularLocation>
</comment>
<dbReference type="PROSITE" id="PS00521">
    <property type="entry name" value="P5CR"/>
    <property type="match status" value="1"/>
</dbReference>
<dbReference type="SUPFAM" id="SSF48179">
    <property type="entry name" value="6-phosphogluconate dehydrogenase C-terminal domain-like"/>
    <property type="match status" value="1"/>
</dbReference>
<keyword evidence="11" id="KW-1185">Reference proteome</keyword>
<comment type="catalytic activity">
    <reaction evidence="4 7">
        <text>L-proline + NADP(+) = (S)-1-pyrroline-5-carboxylate + NADPH + 2 H(+)</text>
        <dbReference type="Rhea" id="RHEA:14109"/>
        <dbReference type="ChEBI" id="CHEBI:15378"/>
        <dbReference type="ChEBI" id="CHEBI:17388"/>
        <dbReference type="ChEBI" id="CHEBI:57783"/>
        <dbReference type="ChEBI" id="CHEBI:58349"/>
        <dbReference type="ChEBI" id="CHEBI:60039"/>
        <dbReference type="EC" id="1.5.1.2"/>
    </reaction>
</comment>
<dbReference type="InterPro" id="IPR029036">
    <property type="entry name" value="P5CR_dimer"/>
</dbReference>
<dbReference type="OrthoDB" id="9805754at2"/>
<feature type="domain" description="Pyrroline-5-carboxylate reductase catalytic N-terminal" evidence="8">
    <location>
        <begin position="5"/>
        <end position="99"/>
    </location>
</feature>
<comment type="catalytic activity">
    <reaction evidence="4">
        <text>L-proline + NAD(+) = (S)-1-pyrroline-5-carboxylate + NADH + 2 H(+)</text>
        <dbReference type="Rhea" id="RHEA:14105"/>
        <dbReference type="ChEBI" id="CHEBI:15378"/>
        <dbReference type="ChEBI" id="CHEBI:17388"/>
        <dbReference type="ChEBI" id="CHEBI:57540"/>
        <dbReference type="ChEBI" id="CHEBI:57945"/>
        <dbReference type="ChEBI" id="CHEBI:60039"/>
        <dbReference type="EC" id="1.5.1.2"/>
    </reaction>
</comment>
<evidence type="ECO:0000256" key="5">
    <source>
        <dbReference type="NCBIfam" id="TIGR00112"/>
    </source>
</evidence>
<comment type="similarity">
    <text evidence="1 4 7">Belongs to the pyrroline-5-carboxylate reductase family.</text>
</comment>
<dbReference type="eggNOG" id="COG0345">
    <property type="taxonomic scope" value="Bacteria"/>
</dbReference>
<proteinExistence type="inferred from homology"/>
<dbReference type="Pfam" id="PF14748">
    <property type="entry name" value="P5CR_dimer"/>
    <property type="match status" value="1"/>
</dbReference>
<dbReference type="PIRSF" id="PIRSF000193">
    <property type="entry name" value="Pyrrol-5-carb_rd"/>
    <property type="match status" value="1"/>
</dbReference>
<dbReference type="InterPro" id="IPR000304">
    <property type="entry name" value="Pyrroline-COOH_reductase"/>
</dbReference>
<dbReference type="GO" id="GO:0055129">
    <property type="term" value="P:L-proline biosynthetic process"/>
    <property type="evidence" value="ECO:0007669"/>
    <property type="project" value="UniProtKB-UniRule"/>
</dbReference>
<dbReference type="UniPathway" id="UPA00098">
    <property type="reaction ID" value="UER00361"/>
</dbReference>
<evidence type="ECO:0000259" key="8">
    <source>
        <dbReference type="Pfam" id="PF03807"/>
    </source>
</evidence>
<dbReference type="GO" id="GO:0004735">
    <property type="term" value="F:pyrroline-5-carboxylate reductase activity"/>
    <property type="evidence" value="ECO:0007669"/>
    <property type="project" value="UniProtKB-UniRule"/>
</dbReference>
<keyword evidence="2 4" id="KW-0521">NADP</keyword>
<feature type="binding site" evidence="6">
    <location>
        <begin position="70"/>
        <end position="73"/>
    </location>
    <ligand>
        <name>NADP(+)</name>
        <dbReference type="ChEBI" id="CHEBI:58349"/>
    </ligand>
</feature>
<comment type="caution">
    <text evidence="10">The sequence shown here is derived from an EMBL/GenBank/DDBJ whole genome shotgun (WGS) entry which is preliminary data.</text>
</comment>
<evidence type="ECO:0000256" key="2">
    <source>
        <dbReference type="ARBA" id="ARBA00022857"/>
    </source>
</evidence>
<dbReference type="RefSeq" id="WP_034415137.1">
    <property type="nucleotide sequence ID" value="NZ_JGVK01000033.1"/>
</dbReference>
<dbReference type="InterPro" id="IPR036291">
    <property type="entry name" value="NAD(P)-bd_dom_sf"/>
</dbReference>
<dbReference type="EMBL" id="JGVK01000033">
    <property type="protein sequence ID" value="KEY90912.1"/>
    <property type="molecule type" value="Genomic_DNA"/>
</dbReference>
<accession>A0A084CM83</accession>
<gene>
    <name evidence="4 10" type="primary">proC</name>
    <name evidence="10" type="ORF">CF67_09027</name>
</gene>
<protein>
    <recommendedName>
        <fullName evidence="4 5">Pyrroline-5-carboxylate reductase</fullName>
        <shortName evidence="4">P5C reductase</shortName>
        <shortName evidence="4">P5CR</shortName>
        <ecNumber evidence="4 5">1.5.1.2</ecNumber>
    </recommendedName>
    <alternativeName>
        <fullName evidence="4">PCA reductase</fullName>
    </alternativeName>
</protein>
<feature type="binding site" evidence="6">
    <location>
        <position position="57"/>
    </location>
    <ligand>
        <name>NADPH</name>
        <dbReference type="ChEBI" id="CHEBI:57783"/>
    </ligand>
</feature>
<reference evidence="10 11" key="1">
    <citation type="submission" date="2014-03" db="EMBL/GenBank/DDBJ databases">
        <title>Selection and divergence in the genomes of co-occurring obligate luminous symbionts with specific hosts.</title>
        <authorList>
            <person name="Hendry T.A."/>
            <person name="de Wet J.R."/>
            <person name="Dunlap P.V."/>
        </authorList>
    </citation>
    <scope>NUCLEOTIDE SEQUENCE [LARGE SCALE GENOMIC DNA]</scope>
    <source>
        <strain evidence="10 11">Ppalp.1</strain>
    </source>
</reference>
<dbReference type="PANTHER" id="PTHR11645">
    <property type="entry name" value="PYRROLINE-5-CARBOXYLATE REDUCTASE"/>
    <property type="match status" value="1"/>
</dbReference>
<feature type="domain" description="Pyrroline-5-carboxylate reductase dimerisation" evidence="9">
    <location>
        <begin position="163"/>
        <end position="267"/>
    </location>
</feature>
<dbReference type="GO" id="GO:0005737">
    <property type="term" value="C:cytoplasm"/>
    <property type="evidence" value="ECO:0007669"/>
    <property type="project" value="UniProtKB-SubCell"/>
</dbReference>
<evidence type="ECO:0000256" key="6">
    <source>
        <dbReference type="PIRSR" id="PIRSR000193-1"/>
    </source>
</evidence>
<evidence type="ECO:0000256" key="3">
    <source>
        <dbReference type="ARBA" id="ARBA00023002"/>
    </source>
</evidence>
<keyword evidence="4" id="KW-0963">Cytoplasm</keyword>
<name>A0A084CM83_9GAMM</name>
<keyword evidence="3 4" id="KW-0560">Oxidoreductase</keyword>
<dbReference type="PANTHER" id="PTHR11645:SF0">
    <property type="entry name" value="PYRROLINE-5-CARBOXYLATE REDUCTASE 3"/>
    <property type="match status" value="1"/>
</dbReference>
<sequence length="272" mass="29577">MEYKKITFIGAGNMACAIIAGLVTSGYPTNLITASDPKPDKCDFLTNQYNIDTKKNNFLAAEQADVIVLAVKPQLMQLVGNDLRSVDWNHKLIISIVAGINNARLNEILSDSINLIRAMPNMPVLIKQGMTGLYANSNVNQSDKVFVSELMGTVGKICWVEQESDINNIIAIASSAPAYFFLFMEAMQIEAIAQGFDKNTARLLVQQSALGAIKMGFANPNIELSTLCEQITSKGGTTAEALKIFNKHQLSDIVAKAMQAVVARAEEIGKLF</sequence>
<dbReference type="Pfam" id="PF03807">
    <property type="entry name" value="F420_oxidored"/>
    <property type="match status" value="1"/>
</dbReference>
<dbReference type="STRING" id="1179155.CF67_09027"/>
<comment type="function">
    <text evidence="4">Catalyzes the reduction of 1-pyrroline-5-carboxylate (PCA) to L-proline.</text>
</comment>
<dbReference type="Proteomes" id="UP000053784">
    <property type="component" value="Unassembled WGS sequence"/>
</dbReference>
<dbReference type="Gene3D" id="1.10.3730.10">
    <property type="entry name" value="ProC C-terminal domain-like"/>
    <property type="match status" value="1"/>
</dbReference>
<dbReference type="HAMAP" id="MF_01925">
    <property type="entry name" value="P5C_reductase"/>
    <property type="match status" value="1"/>
</dbReference>
<dbReference type="InterPro" id="IPR008927">
    <property type="entry name" value="6-PGluconate_DH-like_C_sf"/>
</dbReference>
<evidence type="ECO:0000256" key="1">
    <source>
        <dbReference type="ARBA" id="ARBA00005525"/>
    </source>
</evidence>
<feature type="binding site" evidence="6">
    <location>
        <begin position="9"/>
        <end position="14"/>
    </location>
    <ligand>
        <name>NADP(+)</name>
        <dbReference type="ChEBI" id="CHEBI:58349"/>
    </ligand>
</feature>
<keyword evidence="4 7" id="KW-0641">Proline biosynthesis</keyword>
<dbReference type="InterPro" id="IPR053790">
    <property type="entry name" value="P5CR-like_CS"/>
</dbReference>
<dbReference type="NCBIfam" id="TIGR00112">
    <property type="entry name" value="proC"/>
    <property type="match status" value="1"/>
</dbReference>